<dbReference type="OrthoDB" id="5407799at2759"/>
<accession>A0A0B1SJB2</accession>
<proteinExistence type="predicted"/>
<dbReference type="EMBL" id="KN574114">
    <property type="protein sequence ID" value="KHJ83305.1"/>
    <property type="molecule type" value="Genomic_DNA"/>
</dbReference>
<organism evidence="3 4">
    <name type="scientific">Oesophagostomum dentatum</name>
    <name type="common">Nodular worm</name>
    <dbReference type="NCBI Taxonomy" id="61180"/>
    <lineage>
        <taxon>Eukaryota</taxon>
        <taxon>Metazoa</taxon>
        <taxon>Ecdysozoa</taxon>
        <taxon>Nematoda</taxon>
        <taxon>Chromadorea</taxon>
        <taxon>Rhabditida</taxon>
        <taxon>Rhabditina</taxon>
        <taxon>Rhabditomorpha</taxon>
        <taxon>Strongyloidea</taxon>
        <taxon>Strongylidae</taxon>
        <taxon>Oesophagostomum</taxon>
    </lineage>
</organism>
<feature type="compositionally biased region" description="Polar residues" evidence="2">
    <location>
        <begin position="43"/>
        <end position="67"/>
    </location>
</feature>
<dbReference type="Proteomes" id="UP000053660">
    <property type="component" value="Unassembled WGS sequence"/>
</dbReference>
<feature type="compositionally biased region" description="Basic and acidic residues" evidence="2">
    <location>
        <begin position="1"/>
        <end position="40"/>
    </location>
</feature>
<name>A0A0B1SJB2_OESDE</name>
<gene>
    <name evidence="3" type="ORF">OESDEN_16998</name>
</gene>
<sequence>MAKERADIEERHDPANELERRHRALREDGGEGSSRQHDDQFQPPDNQSACDQSDARLSTVSSSTAFSEATKKELDEINRLLEDAQKRVNSSQADDEAMNKEIKSVAAATRQKSLEIEKVSEEIGRFWDRQLDKKMITPSMVFIALLRMMD</sequence>
<feature type="region of interest" description="Disordered" evidence="2">
    <location>
        <begin position="1"/>
        <end position="67"/>
    </location>
</feature>
<evidence type="ECO:0000256" key="2">
    <source>
        <dbReference type="SAM" id="MobiDB-lite"/>
    </source>
</evidence>
<protein>
    <submittedName>
        <fullName evidence="3">Uncharacterized protein</fullName>
    </submittedName>
</protein>
<evidence type="ECO:0000313" key="3">
    <source>
        <dbReference type="EMBL" id="KHJ83305.1"/>
    </source>
</evidence>
<reference evidence="3 4" key="1">
    <citation type="submission" date="2014-03" db="EMBL/GenBank/DDBJ databases">
        <title>Draft genome of the hookworm Oesophagostomum dentatum.</title>
        <authorList>
            <person name="Mitreva M."/>
        </authorList>
    </citation>
    <scope>NUCLEOTIDE SEQUENCE [LARGE SCALE GENOMIC DNA]</scope>
    <source>
        <strain evidence="3 4">OD-Hann</strain>
    </source>
</reference>
<evidence type="ECO:0000313" key="4">
    <source>
        <dbReference type="Proteomes" id="UP000053660"/>
    </source>
</evidence>
<evidence type="ECO:0000256" key="1">
    <source>
        <dbReference type="SAM" id="Coils"/>
    </source>
</evidence>
<keyword evidence="4" id="KW-1185">Reference proteome</keyword>
<feature type="coiled-coil region" evidence="1">
    <location>
        <begin position="67"/>
        <end position="101"/>
    </location>
</feature>
<dbReference type="AlphaFoldDB" id="A0A0B1SJB2"/>
<keyword evidence="1" id="KW-0175">Coiled coil</keyword>